<dbReference type="PANTHER" id="PTHR24223">
    <property type="entry name" value="ATP-BINDING CASSETTE SUB-FAMILY C"/>
    <property type="match status" value="1"/>
</dbReference>
<keyword evidence="3 9" id="KW-0812">Transmembrane</keyword>
<evidence type="ECO:0000256" key="2">
    <source>
        <dbReference type="ARBA" id="ARBA00022448"/>
    </source>
</evidence>
<dbReference type="Pfam" id="PF00005">
    <property type="entry name" value="ABC_tran"/>
    <property type="match status" value="2"/>
</dbReference>
<feature type="transmembrane region" description="Helical" evidence="9">
    <location>
        <begin position="1780"/>
        <end position="1801"/>
    </location>
</feature>
<evidence type="ECO:0000259" key="10">
    <source>
        <dbReference type="PROSITE" id="PS50850"/>
    </source>
</evidence>
<evidence type="ECO:0000256" key="6">
    <source>
        <dbReference type="ARBA" id="ARBA00022847"/>
    </source>
</evidence>
<evidence type="ECO:0000256" key="5">
    <source>
        <dbReference type="ARBA" id="ARBA00022840"/>
    </source>
</evidence>
<dbReference type="FunFam" id="1.20.1250.20:FF:000003">
    <property type="entry name" value="Solute carrier family 17 member 3"/>
    <property type="match status" value="1"/>
</dbReference>
<feature type="transmembrane region" description="Helical" evidence="9">
    <location>
        <begin position="1978"/>
        <end position="1997"/>
    </location>
</feature>
<feature type="transmembrane region" description="Helical" evidence="9">
    <location>
        <begin position="2074"/>
        <end position="2097"/>
    </location>
</feature>
<feature type="transmembrane region" description="Helical" evidence="9">
    <location>
        <begin position="250"/>
        <end position="267"/>
    </location>
</feature>
<feature type="transmembrane region" description="Helical" evidence="9">
    <location>
        <begin position="858"/>
        <end position="876"/>
    </location>
</feature>
<feature type="transmembrane region" description="Helical" evidence="9">
    <location>
        <begin position="1752"/>
        <end position="1773"/>
    </location>
</feature>
<dbReference type="CDD" id="cd18579">
    <property type="entry name" value="ABC_6TM_ABCC_D1"/>
    <property type="match status" value="1"/>
</dbReference>
<dbReference type="InterPro" id="IPR005829">
    <property type="entry name" value="Sugar_transporter_CS"/>
</dbReference>
<dbReference type="PROSITE" id="PS50893">
    <property type="entry name" value="ABC_TRANSPORTER_2"/>
    <property type="match status" value="1"/>
</dbReference>
<dbReference type="Gene3D" id="3.40.50.300">
    <property type="entry name" value="P-loop containing nucleotide triphosphate hydrolases"/>
    <property type="match status" value="3"/>
</dbReference>
<feature type="transmembrane region" description="Helical" evidence="9">
    <location>
        <begin position="1573"/>
        <end position="1595"/>
    </location>
</feature>
<keyword evidence="7 9" id="KW-1133">Transmembrane helix</keyword>
<evidence type="ECO:0000256" key="8">
    <source>
        <dbReference type="ARBA" id="ARBA00023136"/>
    </source>
</evidence>
<keyword evidence="14" id="KW-1185">Reference proteome</keyword>
<dbReference type="Pfam" id="PF07690">
    <property type="entry name" value="MFS_1"/>
    <property type="match status" value="2"/>
</dbReference>
<dbReference type="Gene3D" id="1.20.1250.20">
    <property type="entry name" value="MFS general substrate transporter like domains"/>
    <property type="match status" value="5"/>
</dbReference>
<dbReference type="InterPro" id="IPR005828">
    <property type="entry name" value="MFS_sugar_transport-like"/>
</dbReference>
<dbReference type="GO" id="GO:0016887">
    <property type="term" value="F:ATP hydrolysis activity"/>
    <property type="evidence" value="ECO:0007669"/>
    <property type="project" value="InterPro"/>
</dbReference>
<dbReference type="SUPFAM" id="SSF90123">
    <property type="entry name" value="ABC transporter transmembrane region"/>
    <property type="match status" value="2"/>
</dbReference>
<feature type="transmembrane region" description="Helical" evidence="9">
    <location>
        <begin position="942"/>
        <end position="964"/>
    </location>
</feature>
<dbReference type="InterPro" id="IPR003439">
    <property type="entry name" value="ABC_transporter-like_ATP-bd"/>
</dbReference>
<evidence type="ECO:0000259" key="12">
    <source>
        <dbReference type="PROSITE" id="PS50929"/>
    </source>
</evidence>
<dbReference type="Proteomes" id="UP000719412">
    <property type="component" value="Unassembled WGS sequence"/>
</dbReference>
<keyword evidence="4" id="KW-0547">Nucleotide-binding</keyword>
<dbReference type="GO" id="GO:0016020">
    <property type="term" value="C:membrane"/>
    <property type="evidence" value="ECO:0007669"/>
    <property type="project" value="UniProtKB-SubCell"/>
</dbReference>
<dbReference type="GO" id="GO:0140359">
    <property type="term" value="F:ABC-type transporter activity"/>
    <property type="evidence" value="ECO:0007669"/>
    <property type="project" value="InterPro"/>
</dbReference>
<feature type="transmembrane region" description="Helical" evidence="9">
    <location>
        <begin position="2019"/>
        <end position="2041"/>
    </location>
</feature>
<evidence type="ECO:0000256" key="7">
    <source>
        <dbReference type="ARBA" id="ARBA00022989"/>
    </source>
</evidence>
<keyword evidence="8 9" id="KW-0472">Membrane</keyword>
<feature type="transmembrane region" description="Helical" evidence="9">
    <location>
        <begin position="172"/>
        <end position="188"/>
    </location>
</feature>
<feature type="transmembrane region" description="Helical" evidence="9">
    <location>
        <begin position="1538"/>
        <end position="1561"/>
    </location>
</feature>
<dbReference type="PROSITE" id="PS50850">
    <property type="entry name" value="MFS"/>
    <property type="match status" value="2"/>
</dbReference>
<feature type="transmembrane region" description="Helical" evidence="9">
    <location>
        <begin position="2109"/>
        <end position="2131"/>
    </location>
</feature>
<evidence type="ECO:0000256" key="1">
    <source>
        <dbReference type="ARBA" id="ARBA00004141"/>
    </source>
</evidence>
<dbReference type="PANTHER" id="PTHR24223:SF448">
    <property type="entry name" value="FI20146P1-RELATED"/>
    <property type="match status" value="1"/>
</dbReference>
<gene>
    <name evidence="13" type="ORF">GEV33_001311</name>
</gene>
<evidence type="ECO:0000259" key="11">
    <source>
        <dbReference type="PROSITE" id="PS50893"/>
    </source>
</evidence>
<dbReference type="Pfam" id="PF00083">
    <property type="entry name" value="Sugar_tr"/>
    <property type="match status" value="1"/>
</dbReference>
<reference evidence="13" key="1">
    <citation type="journal article" date="2020" name="J Insects Food Feed">
        <title>The yellow mealworm (Tenebrio molitor) genome: a resource for the emerging insects as food and feed industry.</title>
        <authorList>
            <person name="Eriksson T."/>
            <person name="Andere A."/>
            <person name="Kelstrup H."/>
            <person name="Emery V."/>
            <person name="Picard C."/>
        </authorList>
    </citation>
    <scope>NUCLEOTIDE SEQUENCE</scope>
    <source>
        <strain evidence="13">Stoneville</strain>
        <tissue evidence="13">Whole head</tissue>
    </source>
</reference>
<comment type="subcellular location">
    <subcellularLocation>
        <location evidence="1">Membrane</location>
        <topology evidence="1">Multi-pass membrane protein</topology>
    </subcellularLocation>
</comment>
<feature type="transmembrane region" description="Helical" evidence="9">
    <location>
        <begin position="761"/>
        <end position="783"/>
    </location>
</feature>
<feature type="transmembrane region" description="Helical" evidence="9">
    <location>
        <begin position="273"/>
        <end position="292"/>
    </location>
</feature>
<dbReference type="CDD" id="cd17318">
    <property type="entry name" value="MFS_SLC17"/>
    <property type="match status" value="1"/>
</dbReference>
<feature type="transmembrane region" description="Helical" evidence="9">
    <location>
        <begin position="1484"/>
        <end position="1501"/>
    </location>
</feature>
<reference evidence="13" key="2">
    <citation type="submission" date="2021-08" db="EMBL/GenBank/DDBJ databases">
        <authorList>
            <person name="Eriksson T."/>
        </authorList>
    </citation>
    <scope>NUCLEOTIDE SEQUENCE</scope>
    <source>
        <strain evidence="13">Stoneville</strain>
        <tissue evidence="13">Whole head</tissue>
    </source>
</reference>
<feature type="transmembrane region" description="Helical" evidence="9">
    <location>
        <begin position="1246"/>
        <end position="1265"/>
    </location>
</feature>
<feature type="transmembrane region" description="Helical" evidence="9">
    <location>
        <begin position="1712"/>
        <end position="1732"/>
    </location>
</feature>
<keyword evidence="5" id="KW-0067">ATP-binding</keyword>
<feature type="transmembrane region" description="Helical" evidence="9">
    <location>
        <begin position="1173"/>
        <end position="1192"/>
    </location>
</feature>
<feature type="transmembrane region" description="Helical" evidence="9">
    <location>
        <begin position="1311"/>
        <end position="1333"/>
    </location>
</feature>
<feature type="domain" description="Major facilitator superfamily (MFS) profile" evidence="10">
    <location>
        <begin position="1614"/>
        <end position="2158"/>
    </location>
</feature>
<evidence type="ECO:0000313" key="14">
    <source>
        <dbReference type="Proteomes" id="UP000719412"/>
    </source>
</evidence>
<dbReference type="InterPro" id="IPR011527">
    <property type="entry name" value="ABC1_TM_dom"/>
</dbReference>
<feature type="transmembrane region" description="Helical" evidence="9">
    <location>
        <begin position="1339"/>
        <end position="1361"/>
    </location>
</feature>
<accession>A0A8J6LGX1</accession>
<feature type="transmembrane region" description="Helical" evidence="9">
    <location>
        <begin position="1616"/>
        <end position="1637"/>
    </location>
</feature>
<feature type="transmembrane region" description="Helical" evidence="9">
    <location>
        <begin position="1845"/>
        <end position="1863"/>
    </location>
</feature>
<dbReference type="InterPro" id="IPR011701">
    <property type="entry name" value="MFS"/>
</dbReference>
<dbReference type="InterPro" id="IPR050173">
    <property type="entry name" value="ABC_transporter_C-like"/>
</dbReference>
<feature type="domain" description="Major facilitator superfamily (MFS) profile" evidence="10">
    <location>
        <begin position="1174"/>
        <end position="1597"/>
    </location>
</feature>
<keyword evidence="2" id="KW-0813">Transport</keyword>
<proteinExistence type="predicted"/>
<dbReference type="PROSITE" id="PS00217">
    <property type="entry name" value="SUGAR_TRANSPORT_2"/>
    <property type="match status" value="1"/>
</dbReference>
<feature type="domain" description="ABC transporter" evidence="11">
    <location>
        <begin position="436"/>
        <end position="654"/>
    </location>
</feature>
<evidence type="ECO:0000256" key="9">
    <source>
        <dbReference type="SAM" id="Phobius"/>
    </source>
</evidence>
<feature type="transmembrane region" description="Helical" evidence="9">
    <location>
        <begin position="1271"/>
        <end position="1290"/>
    </location>
</feature>
<dbReference type="GO" id="GO:0005524">
    <property type="term" value="F:ATP binding"/>
    <property type="evidence" value="ECO:0007669"/>
    <property type="project" value="UniProtKB-KW"/>
</dbReference>
<evidence type="ECO:0000313" key="13">
    <source>
        <dbReference type="EMBL" id="KAH0821480.1"/>
    </source>
</evidence>
<comment type="caution">
    <text evidence="13">The sequence shown here is derived from an EMBL/GenBank/DDBJ whole genome shotgun (WGS) entry which is preliminary data.</text>
</comment>
<feature type="transmembrane region" description="Helical" evidence="9">
    <location>
        <begin position="1399"/>
        <end position="1423"/>
    </location>
</feature>
<dbReference type="InterPro" id="IPR020846">
    <property type="entry name" value="MFS_dom"/>
</dbReference>
<feature type="transmembrane region" description="Helical" evidence="9">
    <location>
        <begin position="2137"/>
        <end position="2154"/>
    </location>
</feature>
<protein>
    <submittedName>
        <fullName evidence="13">Uncharacterized protein</fullName>
    </submittedName>
</protein>
<feature type="transmembrane region" description="Helical" evidence="9">
    <location>
        <begin position="1685"/>
        <end position="1705"/>
    </location>
</feature>
<dbReference type="EMBL" id="JABDTM020007633">
    <property type="protein sequence ID" value="KAH0821480.1"/>
    <property type="molecule type" value="Genomic_DNA"/>
</dbReference>
<dbReference type="GO" id="GO:0015293">
    <property type="term" value="F:symporter activity"/>
    <property type="evidence" value="ECO:0007669"/>
    <property type="project" value="UniProtKB-KW"/>
</dbReference>
<dbReference type="InterPro" id="IPR027417">
    <property type="entry name" value="P-loop_NTPase"/>
</dbReference>
<feature type="transmembrane region" description="Helical" evidence="9">
    <location>
        <begin position="2048"/>
        <end position="2068"/>
    </location>
</feature>
<feature type="transmembrane region" description="Helical" evidence="9">
    <location>
        <begin position="702"/>
        <end position="722"/>
    </location>
</feature>
<dbReference type="InterPro" id="IPR036259">
    <property type="entry name" value="MFS_trans_sf"/>
</dbReference>
<name>A0A8J6LGX1_TENMO</name>
<dbReference type="InterPro" id="IPR044726">
    <property type="entry name" value="ABCC_6TM_D2"/>
</dbReference>
<dbReference type="InterPro" id="IPR036640">
    <property type="entry name" value="ABC1_TM_sf"/>
</dbReference>
<feature type="transmembrane region" description="Helical" evidence="9">
    <location>
        <begin position="795"/>
        <end position="816"/>
    </location>
</feature>
<dbReference type="SUPFAM" id="SSF52540">
    <property type="entry name" value="P-loop containing nucleoside triphosphate hydrolases"/>
    <property type="match status" value="3"/>
</dbReference>
<dbReference type="Pfam" id="PF00664">
    <property type="entry name" value="ABC_membrane"/>
    <property type="match status" value="2"/>
</dbReference>
<dbReference type="FunFam" id="1.20.1560.10:FF:000006">
    <property type="entry name" value="ATP-binding cassette, sub-family C (CFTR/MRP), member 9"/>
    <property type="match status" value="1"/>
</dbReference>
<sequence length="2243" mass="252274">MDPETDHLIHKTIRDNFEGCTVFTIAHKLHSILHSDKVMVMDKGEIVEYDAPEKLLEKKEGSFYRMATKAGLYVLRLFKKGYKNEFEQEDLYDVPRALKSEKLGAVLERQWKEQKNPKLIRLLCSSFGICYFSLGLMKLLANTLFLIIHPYALSRLLSYFSPGQDLSKNHAYFYATLVTVFSIAQTIFSHNYFLFLTGLGIRIRTALCSFLYRRLLQMSSNHSRKIPFGRIVTLLTKDVQTFESFVKCGNELWIGIVKLMASSYILYDKTGPSGLAGLAVFAIAVPLHGYLGQNIMLLKKRMCEETDERLQTTHEALSAIKSVKMNTWEGYICSKVSEARKKEIQTIFEIQILTFIGLTIGGLTSRAAVHVLIMTQVWLANDTTAETIFFSLNCYYLLSDSLTTLLPLAVYKASELAAAIKRLEEFVENPHREQEISTKSCSSSKISLFGDNKKNEKLENGLTVVTGPIGSGKTLLLITTLENLHQEDRNLVQKSVSYVPQDPWCFPSTVRQNILFGNKYEEKRYRTVLEVCDLLHDLELMENGDLTIIQNGGFNLSKDQQVKINLARGVYKKSDIYLIDDCLSCFDIQMSDFIFSECVLNFLKDKTVVLVSHNWEYLEQSNKLVNANNGSTVDIVNTYKFKNGDDTNGDKMFPGKLAKTKKKSTDVESKLLLENTTDTDVYHEVKKSGEVDVRIYQEYLKLAGGLTLFLTVFCVFVLTQIVTTSTDDLVTSWVNLEVFATQTNATLLERLERRREVVPSFYTLMTLLEVVTSLAKYCAIFLLSRKISTKLHRKLITNIVRAPMTFFHTNLIGNILNRLSGDLVTIDEVVPLVINNLFQNFLKFVEIITLTAHINPLLLVPTSFLATLLIFFRGWCLHTGRSLKRLAAGTRSPVIGHMKDTLEGMTTIKAFHAETRLKDEFNDHLDVNTSACYILQCTTKGFAFFVEIICNLYVGIVIVVLLTVHDPVNPKSNLFEDRVFYQWTEVETQMTALERIFEYVDVESESQVGKTIENWPKFGEMEVENLRLENNSEDTFFVGLVKAHEKIGISGTSESSKSLIISRLLRLYPSHDTTIIDGVDIKALSLNSLRSKVSVLSQDPVVLTGTIRDNIDPNGKHTDEEIWRVIEVVGLKSIIFDLDSVVLAGGSNFNQGQKQLLCLARALALEIVTCQRVLALMVLLGFMIHHMLRVNISIAIIEMVNRNNTTSTTDAPRYNWDEEEKNNVLGYFFWGYVLTQIPGGRLSEIFGTKIIIGIGILTASLLTILTPAASYMDYYCLIFARFALGIALGLQWPSMPPMATKWVPPTDMSKFLSHLTASSLGVAITLPMCGYLIDSWGWPSVFYVTGTIALTWTICWFYLIYDSPEEHPRISENEKLKLRREIKRDIPSTKKKSTPWTKILTSGPVWAIIMANTCASFTFFIAFMQLPTYMSHVLHFSIKANGWFSSLPYFVRYCTSVISSCVADGIKKSERLSTTAIRKTFCSILFFGTFILFAMQAFWGYNSIVSVTVFTSSLGLMGLATPGIHANSVDIAPAYSGTVYGISQVPAALAGYALTKIVAVITKDEQSFQQWTYVFWIVAGVNQFAFLFCLIFISGNEQSWNHKTDDAEMEKLQNGLMVLLGFMVHHMLRVNISIAIVEMVTRNNTTSTTEVPRYNWDEEQKNNVLGYFFWGYVLTQIPGGRLSEIFGAKRVIGIGILTASLLTILTPAAGYLNYYCLLVARFALGFAMGIHWPSAPPMATKWVSPADTSKFLSHMTASSLGVAITLPVCGYLIDYWGWPSVFYVTGTIALTWTICWFYLVYDSPEQHPRISEDEKLKLRHEVKRDVSSGKKKSTPWKKILTSGPVWAIIVANTCASFTFFIAFTQLPTYMNHVLHFDIKENGWLSSLPYLGSLGLMGLATPGIYANCVDVAPEFSGTVYGVSQVPASLSGYAITKIVALITKEEQSFQQWTYITVFATYDGVMVEVSTRQNNKKWPQYMTSSLAVVVMFTSGIHYGWPSPFLPKLLSEDHPLNMNSEEASYITTSASVGDIVGSIVFTTLADTIGRKTTLLLIALPQIASNIILYFSASSSLALLYVARFLGGVSEGACLCILPIYLGEISEARIRGNLLSFFSIAWYSGSLFVNAVGSYLTIEVTSLITLSFPVFFLVTFFFMPKSPYYLLIKDQIEEARLALVRLRANNNVDEELSELKKDVERQMSERGKYQDLILIKSNRSAILMMMGLSIVCSSWKLQMSCQKNGPPT</sequence>
<evidence type="ECO:0000256" key="4">
    <source>
        <dbReference type="ARBA" id="ARBA00022741"/>
    </source>
</evidence>
<organism evidence="13 14">
    <name type="scientific">Tenebrio molitor</name>
    <name type="common">Yellow mealworm beetle</name>
    <dbReference type="NCBI Taxonomy" id="7067"/>
    <lineage>
        <taxon>Eukaryota</taxon>
        <taxon>Metazoa</taxon>
        <taxon>Ecdysozoa</taxon>
        <taxon>Arthropoda</taxon>
        <taxon>Hexapoda</taxon>
        <taxon>Insecta</taxon>
        <taxon>Pterygota</taxon>
        <taxon>Neoptera</taxon>
        <taxon>Endopterygota</taxon>
        <taxon>Coleoptera</taxon>
        <taxon>Polyphaga</taxon>
        <taxon>Cucujiformia</taxon>
        <taxon>Tenebrionidae</taxon>
        <taxon>Tenebrio</taxon>
    </lineage>
</organism>
<feature type="domain" description="ABC transmembrane type-1" evidence="12">
    <location>
        <begin position="139"/>
        <end position="414"/>
    </location>
</feature>
<dbReference type="Gene3D" id="1.20.1560.10">
    <property type="entry name" value="ABC transporter type 1, transmembrane domain"/>
    <property type="match status" value="2"/>
</dbReference>
<dbReference type="PROSITE" id="PS50929">
    <property type="entry name" value="ABC_TM1F"/>
    <property type="match status" value="2"/>
</dbReference>
<dbReference type="FunFam" id="1.20.1250.20:FF:000157">
    <property type="entry name" value="Inorganic phosphate cotransporter"/>
    <property type="match status" value="2"/>
</dbReference>
<evidence type="ECO:0000256" key="3">
    <source>
        <dbReference type="ARBA" id="ARBA00022692"/>
    </source>
</evidence>
<dbReference type="InterPro" id="IPR044746">
    <property type="entry name" value="ABCC_6TM_D1"/>
</dbReference>
<dbReference type="CDD" id="cd18580">
    <property type="entry name" value="ABC_6TM_ABCC_D2"/>
    <property type="match status" value="1"/>
</dbReference>
<dbReference type="SUPFAM" id="SSF103473">
    <property type="entry name" value="MFS general substrate transporter"/>
    <property type="match status" value="3"/>
</dbReference>
<keyword evidence="6" id="KW-0769">Symport</keyword>
<feature type="domain" description="ABC transmembrane type-1" evidence="12">
    <location>
        <begin position="702"/>
        <end position="970"/>
    </location>
</feature>